<sequence>MKLTVNFELPINPEYSEYLKLIAKLHGWNSSSELSENEFVCKHICEKQVSDLFKNIIGNAISGYFGMSGLDKMQEVIEKYELARKITAEIVEEIDQ</sequence>
<gene>
    <name evidence="1" type="ORF">UFOVP410_3</name>
</gene>
<organism evidence="1">
    <name type="scientific">uncultured Caudovirales phage</name>
    <dbReference type="NCBI Taxonomy" id="2100421"/>
    <lineage>
        <taxon>Viruses</taxon>
        <taxon>Duplodnaviria</taxon>
        <taxon>Heunggongvirae</taxon>
        <taxon>Uroviricota</taxon>
        <taxon>Caudoviricetes</taxon>
        <taxon>Peduoviridae</taxon>
        <taxon>Maltschvirus</taxon>
        <taxon>Maltschvirus maltsch</taxon>
    </lineage>
</organism>
<evidence type="ECO:0000313" key="1">
    <source>
        <dbReference type="EMBL" id="CAB4141164.1"/>
    </source>
</evidence>
<protein>
    <submittedName>
        <fullName evidence="1">Uncharacterized protein</fullName>
    </submittedName>
</protein>
<accession>A0A6J5M328</accession>
<name>A0A6J5M328_9CAUD</name>
<proteinExistence type="predicted"/>
<reference evidence="1" key="1">
    <citation type="submission" date="2020-04" db="EMBL/GenBank/DDBJ databases">
        <authorList>
            <person name="Chiriac C."/>
            <person name="Salcher M."/>
            <person name="Ghai R."/>
            <person name="Kavagutti S V."/>
        </authorList>
    </citation>
    <scope>NUCLEOTIDE SEQUENCE</scope>
</reference>
<dbReference type="EMBL" id="LR796388">
    <property type="protein sequence ID" value="CAB4141164.1"/>
    <property type="molecule type" value="Genomic_DNA"/>
</dbReference>